<dbReference type="KEGG" id="ptm:GSPATT00039365001"/>
<protein>
    <submittedName>
        <fullName evidence="1">Uncharacterized protein</fullName>
    </submittedName>
</protein>
<organism evidence="1 2">
    <name type="scientific">Paramecium tetraurelia</name>
    <dbReference type="NCBI Taxonomy" id="5888"/>
    <lineage>
        <taxon>Eukaryota</taxon>
        <taxon>Sar</taxon>
        <taxon>Alveolata</taxon>
        <taxon>Ciliophora</taxon>
        <taxon>Intramacronucleata</taxon>
        <taxon>Oligohymenophorea</taxon>
        <taxon>Peniculida</taxon>
        <taxon>Parameciidae</taxon>
        <taxon>Paramecium</taxon>
    </lineage>
</organism>
<gene>
    <name evidence="1" type="ORF">GSPATT00039365001</name>
</gene>
<proteinExistence type="predicted"/>
<name>A0DA48_PARTE</name>
<dbReference type="RefSeq" id="XP_001447312.1">
    <property type="nucleotide sequence ID" value="XM_001447275.1"/>
</dbReference>
<dbReference type="EMBL" id="CT868348">
    <property type="protein sequence ID" value="CAK79915.1"/>
    <property type="molecule type" value="Genomic_DNA"/>
</dbReference>
<evidence type="ECO:0000313" key="1">
    <source>
        <dbReference type="EMBL" id="CAK79915.1"/>
    </source>
</evidence>
<evidence type="ECO:0000313" key="2">
    <source>
        <dbReference type="Proteomes" id="UP000000600"/>
    </source>
</evidence>
<dbReference type="AlphaFoldDB" id="A0DA48"/>
<dbReference type="Proteomes" id="UP000000600">
    <property type="component" value="Unassembled WGS sequence"/>
</dbReference>
<reference evidence="1 2" key="1">
    <citation type="journal article" date="2006" name="Nature">
        <title>Global trends of whole-genome duplications revealed by the ciliate Paramecium tetraurelia.</title>
        <authorList>
            <consortium name="Genoscope"/>
            <person name="Aury J.-M."/>
            <person name="Jaillon O."/>
            <person name="Duret L."/>
            <person name="Noel B."/>
            <person name="Jubin C."/>
            <person name="Porcel B.M."/>
            <person name="Segurens B."/>
            <person name="Daubin V."/>
            <person name="Anthouard V."/>
            <person name="Aiach N."/>
            <person name="Arnaiz O."/>
            <person name="Billaut A."/>
            <person name="Beisson J."/>
            <person name="Blanc I."/>
            <person name="Bouhouche K."/>
            <person name="Camara F."/>
            <person name="Duharcourt S."/>
            <person name="Guigo R."/>
            <person name="Gogendeau D."/>
            <person name="Katinka M."/>
            <person name="Keller A.-M."/>
            <person name="Kissmehl R."/>
            <person name="Klotz C."/>
            <person name="Koll F."/>
            <person name="Le Moue A."/>
            <person name="Lepere C."/>
            <person name="Malinsky S."/>
            <person name="Nowacki M."/>
            <person name="Nowak J.K."/>
            <person name="Plattner H."/>
            <person name="Poulain J."/>
            <person name="Ruiz F."/>
            <person name="Serrano V."/>
            <person name="Zagulski M."/>
            <person name="Dessen P."/>
            <person name="Betermier M."/>
            <person name="Weissenbach J."/>
            <person name="Scarpelli C."/>
            <person name="Schachter V."/>
            <person name="Sperling L."/>
            <person name="Meyer E."/>
            <person name="Cohen J."/>
            <person name="Wincker P."/>
        </authorList>
    </citation>
    <scope>NUCLEOTIDE SEQUENCE [LARGE SCALE GENOMIC DNA]</scope>
    <source>
        <strain evidence="1 2">Stock d4-2</strain>
    </source>
</reference>
<accession>A0DA48</accession>
<keyword evidence="2" id="KW-1185">Reference proteome</keyword>
<dbReference type="GeneID" id="5033097"/>
<dbReference type="InParanoid" id="A0DA48"/>
<sequence>MSISLKDRANISIHLALITAGFGKNQGVIINRALRTKQYDNSYSLKVEGLRFLKLKNIEHNKRNMQYIQCMLRRCSVS</sequence>
<dbReference type="HOGENOM" id="CLU_2627252_0_0_1"/>